<dbReference type="EnsemblPlants" id="ORUFI08G16280.3">
    <property type="protein sequence ID" value="ORUFI08G16280.3"/>
    <property type="gene ID" value="ORUFI08G16280"/>
</dbReference>
<accession>A0A0E0QIW8</accession>
<dbReference type="HOGENOM" id="CLU_2175163_0_0_1"/>
<dbReference type="Proteomes" id="UP000008022">
    <property type="component" value="Unassembled WGS sequence"/>
</dbReference>
<keyword evidence="2" id="KW-1185">Reference proteome</keyword>
<reference evidence="1" key="2">
    <citation type="submission" date="2015-06" db="UniProtKB">
        <authorList>
            <consortium name="EnsemblPlants"/>
        </authorList>
    </citation>
    <scope>IDENTIFICATION</scope>
</reference>
<evidence type="ECO:0000313" key="1">
    <source>
        <dbReference type="EnsemblPlants" id="ORUFI08G16280.3"/>
    </source>
</evidence>
<dbReference type="AlphaFoldDB" id="A0A0E0QIW8"/>
<reference evidence="2" key="1">
    <citation type="submission" date="2013-06" db="EMBL/GenBank/DDBJ databases">
        <authorList>
            <person name="Zhao Q."/>
        </authorList>
    </citation>
    <scope>NUCLEOTIDE SEQUENCE</scope>
    <source>
        <strain evidence="2">cv. W1943</strain>
    </source>
</reference>
<protein>
    <submittedName>
        <fullName evidence="1">Uncharacterized protein</fullName>
    </submittedName>
</protein>
<sequence>MWRASGARACPDRVLLIQTELLRSERERERGREAEAARISGEIVGGGGGDVAAAVVWEGEVAGGSGGCGLGGFLSTKSGAHAFVLSVELLCVLSASAKFVVVDLRLDLKI</sequence>
<evidence type="ECO:0000313" key="2">
    <source>
        <dbReference type="Proteomes" id="UP000008022"/>
    </source>
</evidence>
<proteinExistence type="predicted"/>
<organism evidence="1 2">
    <name type="scientific">Oryza rufipogon</name>
    <name type="common">Brownbeard rice</name>
    <name type="synonym">Asian wild rice</name>
    <dbReference type="NCBI Taxonomy" id="4529"/>
    <lineage>
        <taxon>Eukaryota</taxon>
        <taxon>Viridiplantae</taxon>
        <taxon>Streptophyta</taxon>
        <taxon>Embryophyta</taxon>
        <taxon>Tracheophyta</taxon>
        <taxon>Spermatophyta</taxon>
        <taxon>Magnoliopsida</taxon>
        <taxon>Liliopsida</taxon>
        <taxon>Poales</taxon>
        <taxon>Poaceae</taxon>
        <taxon>BOP clade</taxon>
        <taxon>Oryzoideae</taxon>
        <taxon>Oryzeae</taxon>
        <taxon>Oryzinae</taxon>
        <taxon>Oryza</taxon>
    </lineage>
</organism>
<name>A0A0E0QIW8_ORYRU</name>
<dbReference type="Gramene" id="ORUFI08G16280.3">
    <property type="protein sequence ID" value="ORUFI08G16280.3"/>
    <property type="gene ID" value="ORUFI08G16280"/>
</dbReference>